<dbReference type="OrthoDB" id="8964969at2759"/>
<comment type="caution">
    <text evidence="2">The sequence shown here is derived from an EMBL/GenBank/DDBJ whole genome shotgun (WGS) entry which is preliminary data.</text>
</comment>
<organism evidence="2 3">
    <name type="scientific">Perca fluviatilis</name>
    <name type="common">European perch</name>
    <dbReference type="NCBI Taxonomy" id="8168"/>
    <lineage>
        <taxon>Eukaryota</taxon>
        <taxon>Metazoa</taxon>
        <taxon>Chordata</taxon>
        <taxon>Craniata</taxon>
        <taxon>Vertebrata</taxon>
        <taxon>Euteleostomi</taxon>
        <taxon>Actinopterygii</taxon>
        <taxon>Neopterygii</taxon>
        <taxon>Teleostei</taxon>
        <taxon>Neoteleostei</taxon>
        <taxon>Acanthomorphata</taxon>
        <taxon>Eupercaria</taxon>
        <taxon>Perciformes</taxon>
        <taxon>Percoidei</taxon>
        <taxon>Percidae</taxon>
        <taxon>Percinae</taxon>
        <taxon>Perca</taxon>
    </lineage>
</organism>
<gene>
    <name evidence="2" type="ORF">PFLUV_G00075010</name>
</gene>
<reference evidence="2 3" key="1">
    <citation type="submission" date="2019-06" db="EMBL/GenBank/DDBJ databases">
        <title>A chromosome-scale genome assembly of the European perch, Perca fluviatilis.</title>
        <authorList>
            <person name="Roques C."/>
            <person name="Zahm M."/>
            <person name="Cabau C."/>
            <person name="Klopp C."/>
            <person name="Bouchez O."/>
            <person name="Donnadieu C."/>
            <person name="Kuhl H."/>
            <person name="Gislard M."/>
            <person name="Guendouz S."/>
            <person name="Journot L."/>
            <person name="Haffray P."/>
            <person name="Bestin A."/>
            <person name="Morvezen R."/>
            <person name="Feron R."/>
            <person name="Wen M."/>
            <person name="Jouanno E."/>
            <person name="Herpin A."/>
            <person name="Schartl M."/>
            <person name="Postlethwait J."/>
            <person name="Schaerlinger B."/>
            <person name="Chardard D."/>
            <person name="Lecocq T."/>
            <person name="Poncet C."/>
            <person name="Jaffrelo L."/>
            <person name="Lampietro C."/>
            <person name="Guiguen Y."/>
        </authorList>
    </citation>
    <scope>NUCLEOTIDE SEQUENCE [LARGE SCALE GENOMIC DNA]</scope>
    <source>
        <tissue evidence="2">Blood</tissue>
    </source>
</reference>
<proteinExistence type="predicted"/>
<feature type="compositionally biased region" description="Polar residues" evidence="1">
    <location>
        <begin position="408"/>
        <end position="422"/>
    </location>
</feature>
<sequence>MSSVQHLKQFVNERLTAAAEEIFGVFEKSIVEYEEEIGRQRRLLDLVCKPEITLLRIELPQPRVCKEEEEVLADQQQLCIQERNSSLDQEEPEPPQIKEEQEELCVSHEGEQLVLKQETDAFTLTPAYEERDHSEGQTLNFSINEPPVAVEENPLNCIWVKSSVVSEANSDHQLLAHNSREAESQDQRGGEDSGSTRLAELEPNKRGHCNNVNNPNLSEIHGDAHAKSELQRVSMDSDVCMDGDEPASSQTSTRKPKVGKTGHKCPICGLEYADLMQHLKLGEQVCNKTELDLLCKLAHRHFSASLDCPVRLCDSRNINRLDKHLQKVHKLGNDMVTLYVQKAKDCYIVRELALLRASRPHPPMVSHLDEIDEAAIEEGIRRKFEDPSSVPPASEVMSPSSAEPFATPSASVTPFNKPASGSQRKKLFRKNKPVLRTPSPRCKNCGILAAELKVVKELLESEVERNDELKQFHSSTSREKAVKYRRRRPFSPSKAPQYVKLVEEFKEHTEGSNPTRKIKENARQRANHVLNFLKFMSEPAVPHLNLLFLKDYGRIRKFTAHLSEQNLKPTTIRSYLTDAVAFVRYILSMAPEGVKIGGKSLNALLVELRARVRDVLRAVLGQQLAQRRRKLSGTAQNGSLLWPGGRTAAKKGVRLVPQIQLSPVLHRGRPRGRNLLSHCQWLGVPQAPRVL</sequence>
<feature type="region of interest" description="Disordered" evidence="1">
    <location>
        <begin position="177"/>
        <end position="211"/>
    </location>
</feature>
<dbReference type="Proteomes" id="UP000465112">
    <property type="component" value="Chromosome 6"/>
</dbReference>
<feature type="region of interest" description="Disordered" evidence="1">
    <location>
        <begin position="385"/>
        <end position="435"/>
    </location>
</feature>
<dbReference type="AlphaFoldDB" id="A0A6A5F7R4"/>
<evidence type="ECO:0000256" key="1">
    <source>
        <dbReference type="SAM" id="MobiDB-lite"/>
    </source>
</evidence>
<accession>A0A6A5F7R4</accession>
<evidence type="ECO:0000313" key="3">
    <source>
        <dbReference type="Proteomes" id="UP000465112"/>
    </source>
</evidence>
<dbReference type="EMBL" id="VHII01000006">
    <property type="protein sequence ID" value="KAF1389590.1"/>
    <property type="molecule type" value="Genomic_DNA"/>
</dbReference>
<protein>
    <submittedName>
        <fullName evidence="2">Uncharacterized protein</fullName>
    </submittedName>
</protein>
<feature type="compositionally biased region" description="Basic and acidic residues" evidence="1">
    <location>
        <begin position="178"/>
        <end position="191"/>
    </location>
</feature>
<evidence type="ECO:0000313" key="2">
    <source>
        <dbReference type="EMBL" id="KAF1389590.1"/>
    </source>
</evidence>
<keyword evidence="3" id="KW-1185">Reference proteome</keyword>
<name>A0A6A5F7R4_PERFL</name>
<feature type="compositionally biased region" description="Basic residues" evidence="1">
    <location>
        <begin position="423"/>
        <end position="433"/>
    </location>
</feature>